<dbReference type="PROSITE" id="PS00667">
    <property type="entry name" value="COMPLEX1_ND1_1"/>
    <property type="match status" value="1"/>
</dbReference>
<evidence type="ECO:0000256" key="2">
    <source>
        <dbReference type="ARBA" id="ARBA00022692"/>
    </source>
</evidence>
<comment type="function">
    <text evidence="5">NDH-1 shuttles electrons from NADH, via FMN and iron-sulfur (Fe-S) centers, to quinones in the respiratory chain. The immediate electron acceptor for the enzyme in this species is believed to be ubiquinone. Couples the redox reaction to proton translocation (for every two electrons transferred, four hydrogen ions are translocated across the cytoplasmic membrane), and thus conserves the redox energy in a proton gradient. This subunit may bind ubiquinone.</text>
</comment>
<comment type="catalytic activity">
    <reaction evidence="5">
        <text>a quinone + NADH + 5 H(+)(in) = a quinol + NAD(+) + 4 H(+)(out)</text>
        <dbReference type="Rhea" id="RHEA:57888"/>
        <dbReference type="ChEBI" id="CHEBI:15378"/>
        <dbReference type="ChEBI" id="CHEBI:24646"/>
        <dbReference type="ChEBI" id="CHEBI:57540"/>
        <dbReference type="ChEBI" id="CHEBI:57945"/>
        <dbReference type="ChEBI" id="CHEBI:132124"/>
    </reaction>
</comment>
<dbReference type="PROSITE" id="PS00668">
    <property type="entry name" value="COMPLEX1_ND1_2"/>
    <property type="match status" value="1"/>
</dbReference>
<dbReference type="GO" id="GO:0048038">
    <property type="term" value="F:quinone binding"/>
    <property type="evidence" value="ECO:0007669"/>
    <property type="project" value="UniProtKB-KW"/>
</dbReference>
<gene>
    <name evidence="5" type="primary">nuoH</name>
    <name evidence="7" type="ORF">C7B47_08640</name>
</gene>
<dbReference type="EC" id="7.1.1.-" evidence="5"/>
<protein>
    <recommendedName>
        <fullName evidence="5">NADH-quinone oxidoreductase subunit H</fullName>
        <ecNumber evidence="5">7.1.1.-</ecNumber>
    </recommendedName>
    <alternativeName>
        <fullName evidence="5">NADH dehydrogenase I subunit H</fullName>
    </alternativeName>
    <alternativeName>
        <fullName evidence="5">NDH-1 subunit H</fullName>
    </alternativeName>
</protein>
<dbReference type="InterPro" id="IPR018086">
    <property type="entry name" value="NADH_UbQ_OxRdtase_su1_CS"/>
</dbReference>
<evidence type="ECO:0000313" key="7">
    <source>
        <dbReference type="EMBL" id="PSR27267.1"/>
    </source>
</evidence>
<keyword evidence="5" id="KW-0874">Quinone</keyword>
<feature type="transmembrane region" description="Helical" evidence="5">
    <location>
        <begin position="191"/>
        <end position="209"/>
    </location>
</feature>
<feature type="transmembrane region" description="Helical" evidence="5">
    <location>
        <begin position="306"/>
        <end position="328"/>
    </location>
</feature>
<comment type="caution">
    <text evidence="7">The sequence shown here is derived from an EMBL/GenBank/DDBJ whole genome shotgun (WGS) entry which is preliminary data.</text>
</comment>
<name>A0A1R0IU93_SULTH</name>
<evidence type="ECO:0000256" key="4">
    <source>
        <dbReference type="ARBA" id="ARBA00023136"/>
    </source>
</evidence>
<dbReference type="PANTHER" id="PTHR11432:SF3">
    <property type="entry name" value="NADH-UBIQUINONE OXIDOREDUCTASE CHAIN 1"/>
    <property type="match status" value="1"/>
</dbReference>
<proteinExistence type="inferred from homology"/>
<feature type="transmembrane region" description="Helical" evidence="5">
    <location>
        <begin position="273"/>
        <end position="294"/>
    </location>
</feature>
<keyword evidence="5" id="KW-0830">Ubiquinone</keyword>
<comment type="subcellular location">
    <subcellularLocation>
        <location evidence="5 6">Cell membrane</location>
        <topology evidence="5 6">Multi-pass membrane protein</topology>
    </subcellularLocation>
    <subcellularLocation>
        <location evidence="1">Membrane</location>
        <topology evidence="1">Multi-pass membrane protein</topology>
    </subcellularLocation>
</comment>
<dbReference type="GO" id="GO:0009060">
    <property type="term" value="P:aerobic respiration"/>
    <property type="evidence" value="ECO:0007669"/>
    <property type="project" value="TreeGrafter"/>
</dbReference>
<organism evidence="7 8">
    <name type="scientific">Sulfobacillus thermosulfidooxidans</name>
    <dbReference type="NCBI Taxonomy" id="28034"/>
    <lineage>
        <taxon>Bacteria</taxon>
        <taxon>Bacillati</taxon>
        <taxon>Bacillota</taxon>
        <taxon>Clostridia</taxon>
        <taxon>Eubacteriales</taxon>
        <taxon>Clostridiales Family XVII. Incertae Sedis</taxon>
        <taxon>Sulfobacillus</taxon>
    </lineage>
</organism>
<keyword evidence="5" id="KW-1278">Translocase</keyword>
<dbReference type="EMBL" id="PXYX01000014">
    <property type="protein sequence ID" value="PSR27267.1"/>
    <property type="molecule type" value="Genomic_DNA"/>
</dbReference>
<feature type="transmembrane region" description="Helical" evidence="5">
    <location>
        <begin position="246"/>
        <end position="267"/>
    </location>
</feature>
<dbReference type="GO" id="GO:0003954">
    <property type="term" value="F:NADH dehydrogenase activity"/>
    <property type="evidence" value="ECO:0007669"/>
    <property type="project" value="TreeGrafter"/>
</dbReference>
<dbReference type="Proteomes" id="UP000242705">
    <property type="component" value="Unassembled WGS sequence"/>
</dbReference>
<dbReference type="InterPro" id="IPR001694">
    <property type="entry name" value="NADH_UbQ_OxRdtase_su1/FPO"/>
</dbReference>
<keyword evidence="5" id="KW-1003">Cell membrane</keyword>
<dbReference type="Pfam" id="PF00146">
    <property type="entry name" value="NADHdh"/>
    <property type="match status" value="1"/>
</dbReference>
<evidence type="ECO:0000313" key="8">
    <source>
        <dbReference type="Proteomes" id="UP000242705"/>
    </source>
</evidence>
<dbReference type="AlphaFoldDB" id="A0A1R0IU93"/>
<keyword evidence="4 5" id="KW-0472">Membrane</keyword>
<dbReference type="GO" id="GO:0005886">
    <property type="term" value="C:plasma membrane"/>
    <property type="evidence" value="ECO:0007669"/>
    <property type="project" value="UniProtKB-SubCell"/>
</dbReference>
<evidence type="ECO:0000256" key="3">
    <source>
        <dbReference type="ARBA" id="ARBA00022989"/>
    </source>
</evidence>
<comment type="similarity">
    <text evidence="5 6">Belongs to the complex I subunit 1 family.</text>
</comment>
<accession>A0A1R0IU93</accession>
<keyword evidence="5 6" id="KW-0520">NAD</keyword>
<keyword evidence="2 5" id="KW-0812">Transmembrane</keyword>
<feature type="transmembrane region" description="Helical" evidence="5">
    <location>
        <begin position="6"/>
        <end position="28"/>
    </location>
</feature>
<dbReference type="NCBIfam" id="NF004741">
    <property type="entry name" value="PRK06076.1-2"/>
    <property type="match status" value="1"/>
</dbReference>
<reference evidence="7 8" key="1">
    <citation type="journal article" date="2014" name="BMC Genomics">
        <title>Comparison of environmental and isolate Sulfobacillus genomes reveals diverse carbon, sulfur, nitrogen, and hydrogen metabolisms.</title>
        <authorList>
            <person name="Justice N.B."/>
            <person name="Norman A."/>
            <person name="Brown C.T."/>
            <person name="Singh A."/>
            <person name="Thomas B.C."/>
            <person name="Banfield J.F."/>
        </authorList>
    </citation>
    <scope>NUCLEOTIDE SEQUENCE [LARGE SCALE GENOMIC DNA]</scope>
    <source>
        <strain evidence="7">AMDSBA5</strain>
    </source>
</reference>
<dbReference type="GO" id="GO:0016655">
    <property type="term" value="F:oxidoreductase activity, acting on NAD(P)H, quinone or similar compound as acceptor"/>
    <property type="evidence" value="ECO:0007669"/>
    <property type="project" value="UniProtKB-UniRule"/>
</dbReference>
<dbReference type="PANTHER" id="PTHR11432">
    <property type="entry name" value="NADH DEHYDROGENASE SUBUNIT 1"/>
    <property type="match status" value="1"/>
</dbReference>
<keyword evidence="3 5" id="KW-1133">Transmembrane helix</keyword>
<comment type="subunit">
    <text evidence="5">NDH-1 is composed of 14 different subunits. Subunits NuoA, H, J, K, L, M, N constitute the membrane sector of the complex.</text>
</comment>
<feature type="transmembrane region" description="Helical" evidence="5">
    <location>
        <begin position="75"/>
        <end position="97"/>
    </location>
</feature>
<evidence type="ECO:0000256" key="6">
    <source>
        <dbReference type="RuleBase" id="RU000471"/>
    </source>
</evidence>
<evidence type="ECO:0000256" key="1">
    <source>
        <dbReference type="ARBA" id="ARBA00004141"/>
    </source>
</evidence>
<sequence>MILQLIILIVKIILLIGLLMGGFAYTMLLERRLLGFFQLRLGPNRVGPFGLMQPLADGLKMAMKEDLMPYGADKWVFRMAPVFSLFAALSVDAVIPFGAPIHLFGTTISLDIANPSIGLLIAFAFSSLGIYGIVLGGWASQNKYSLLGGIRASAQMISYELAMGLSVLGVLMLAGTANLEGIVLAQKEHGWFFIPEFIPFLIYYTTAIAETNRTPFDLPEAESELVAGYHTEYSGFRFAMFYVAEYINMIAVSGIAVTLFFGGWLGPSFLPPIIWFLLKVGVSIFIFIWIRATFPRFRYDKLMSFGWKFLVPVSFVYFLATAAFVSGVI</sequence>
<dbReference type="RefSeq" id="WP_020374007.1">
    <property type="nucleotide sequence ID" value="NZ_MDZD01000028.1"/>
</dbReference>
<evidence type="ECO:0000256" key="5">
    <source>
        <dbReference type="HAMAP-Rule" id="MF_01350"/>
    </source>
</evidence>
<feature type="transmembrane region" description="Helical" evidence="5">
    <location>
        <begin position="159"/>
        <end position="179"/>
    </location>
</feature>
<dbReference type="HAMAP" id="MF_01350">
    <property type="entry name" value="NDH1_NuoH"/>
    <property type="match status" value="1"/>
</dbReference>
<feature type="transmembrane region" description="Helical" evidence="5">
    <location>
        <begin position="117"/>
        <end position="138"/>
    </location>
</feature>